<feature type="domain" description="R13L1/DRL21-like LRR repeat region" evidence="2">
    <location>
        <begin position="141"/>
        <end position="266"/>
    </location>
</feature>
<keyword evidence="4" id="KW-1185">Reference proteome</keyword>
<proteinExistence type="predicted"/>
<keyword evidence="1" id="KW-1133">Transmembrane helix</keyword>
<reference evidence="4" key="1">
    <citation type="journal article" date="2013" name="Nature">
        <title>Draft genome of the wheat A-genome progenitor Triticum urartu.</title>
        <authorList>
            <person name="Ling H.Q."/>
            <person name="Zhao S."/>
            <person name="Liu D."/>
            <person name="Wang J."/>
            <person name="Sun H."/>
            <person name="Zhang C."/>
            <person name="Fan H."/>
            <person name="Li D."/>
            <person name="Dong L."/>
            <person name="Tao Y."/>
            <person name="Gao C."/>
            <person name="Wu H."/>
            <person name="Li Y."/>
            <person name="Cui Y."/>
            <person name="Guo X."/>
            <person name="Zheng S."/>
            <person name="Wang B."/>
            <person name="Yu K."/>
            <person name="Liang Q."/>
            <person name="Yang W."/>
            <person name="Lou X."/>
            <person name="Chen J."/>
            <person name="Feng M."/>
            <person name="Jian J."/>
            <person name="Zhang X."/>
            <person name="Luo G."/>
            <person name="Jiang Y."/>
            <person name="Liu J."/>
            <person name="Wang Z."/>
            <person name="Sha Y."/>
            <person name="Zhang B."/>
            <person name="Wu H."/>
            <person name="Tang D."/>
            <person name="Shen Q."/>
            <person name="Xue P."/>
            <person name="Zou S."/>
            <person name="Wang X."/>
            <person name="Liu X."/>
            <person name="Wang F."/>
            <person name="Yang Y."/>
            <person name="An X."/>
            <person name="Dong Z."/>
            <person name="Zhang K."/>
            <person name="Zhang X."/>
            <person name="Luo M.C."/>
            <person name="Dvorak J."/>
            <person name="Tong Y."/>
            <person name="Wang J."/>
            <person name="Yang H."/>
            <person name="Li Z."/>
            <person name="Wang D."/>
            <person name="Zhang A."/>
            <person name="Wang J."/>
        </authorList>
    </citation>
    <scope>NUCLEOTIDE SEQUENCE</scope>
    <source>
        <strain evidence="4">cv. G1812</strain>
    </source>
</reference>
<protein>
    <recommendedName>
        <fullName evidence="2">R13L1/DRL21-like LRR repeat region domain-containing protein</fullName>
    </recommendedName>
</protein>
<name>A0A8R7R8C4_TRIUA</name>
<accession>A0A8R7R8C4</accession>
<sequence length="312" mass="35506">MIHIESSTACKVLASMFTKLTELRKLRVLKIDFVGLADARFSFPDSIGQFKHLRYFAFVVTAFVGLTLPGAFTKLYHMQVVDFGSCHCLDFSRGEDMMNLVNLRSVISWADFDFPNVGRLIWLQTPPFFRIRREQGYEPHQLKHLNKLQGKLLICGLENVQSKEDALEVDLAGKEKLTKVVLSWDDDSCSPEVEAEVLEGLCPSKYLERLELWNYHGARLPSWMMGKHNGSPKNLKELTFRGWIQLGPAPDLGAFIHLQSLFLSGCNWDALPGNIEHLTSLKTLIIESCKNMRSLPTLPNSLEEIKVRYCSE</sequence>
<dbReference type="Gramene" id="TuG1812G0700005544.01.T01">
    <property type="protein sequence ID" value="TuG1812G0700005544.01.T01"/>
    <property type="gene ID" value="TuG1812G0700005544.01"/>
</dbReference>
<evidence type="ECO:0000313" key="4">
    <source>
        <dbReference type="Proteomes" id="UP000015106"/>
    </source>
</evidence>
<keyword evidence="1" id="KW-0812">Transmembrane</keyword>
<keyword evidence="1" id="KW-0472">Membrane</keyword>
<dbReference type="EnsemblPlants" id="TuG1812G0700005544.01.T01">
    <property type="protein sequence ID" value="TuG1812G0700005544.01.T01"/>
    <property type="gene ID" value="TuG1812G0700005544.01"/>
</dbReference>
<dbReference type="AlphaFoldDB" id="A0A8R7R8C4"/>
<reference evidence="3" key="3">
    <citation type="submission" date="2022-06" db="UniProtKB">
        <authorList>
            <consortium name="EnsemblPlants"/>
        </authorList>
    </citation>
    <scope>IDENTIFICATION</scope>
</reference>
<feature type="transmembrane region" description="Helical" evidence="1">
    <location>
        <begin position="53"/>
        <end position="72"/>
    </location>
</feature>
<evidence type="ECO:0000256" key="1">
    <source>
        <dbReference type="SAM" id="Phobius"/>
    </source>
</evidence>
<dbReference type="Proteomes" id="UP000015106">
    <property type="component" value="Chromosome 7"/>
</dbReference>
<dbReference type="Pfam" id="PF25019">
    <property type="entry name" value="LRR_R13L1-DRL21"/>
    <property type="match status" value="1"/>
</dbReference>
<evidence type="ECO:0000259" key="2">
    <source>
        <dbReference type="Pfam" id="PF25019"/>
    </source>
</evidence>
<dbReference type="InterPro" id="IPR056789">
    <property type="entry name" value="LRR_R13L1-DRL21"/>
</dbReference>
<organism evidence="3 4">
    <name type="scientific">Triticum urartu</name>
    <name type="common">Red wild einkorn</name>
    <name type="synonym">Crithodium urartu</name>
    <dbReference type="NCBI Taxonomy" id="4572"/>
    <lineage>
        <taxon>Eukaryota</taxon>
        <taxon>Viridiplantae</taxon>
        <taxon>Streptophyta</taxon>
        <taxon>Embryophyta</taxon>
        <taxon>Tracheophyta</taxon>
        <taxon>Spermatophyta</taxon>
        <taxon>Magnoliopsida</taxon>
        <taxon>Liliopsida</taxon>
        <taxon>Poales</taxon>
        <taxon>Poaceae</taxon>
        <taxon>BOP clade</taxon>
        <taxon>Pooideae</taxon>
        <taxon>Triticodae</taxon>
        <taxon>Triticeae</taxon>
        <taxon>Triticinae</taxon>
        <taxon>Triticum</taxon>
    </lineage>
</organism>
<reference evidence="3" key="2">
    <citation type="submission" date="2018-03" db="EMBL/GenBank/DDBJ databases">
        <title>The Triticum urartu genome reveals the dynamic nature of wheat genome evolution.</title>
        <authorList>
            <person name="Ling H."/>
            <person name="Ma B."/>
            <person name="Shi X."/>
            <person name="Liu H."/>
            <person name="Dong L."/>
            <person name="Sun H."/>
            <person name="Cao Y."/>
            <person name="Gao Q."/>
            <person name="Zheng S."/>
            <person name="Li Y."/>
            <person name="Yu Y."/>
            <person name="Du H."/>
            <person name="Qi M."/>
            <person name="Li Y."/>
            <person name="Yu H."/>
            <person name="Cui Y."/>
            <person name="Wang N."/>
            <person name="Chen C."/>
            <person name="Wu H."/>
            <person name="Zhao Y."/>
            <person name="Zhang J."/>
            <person name="Li Y."/>
            <person name="Zhou W."/>
            <person name="Zhang B."/>
            <person name="Hu W."/>
            <person name="Eijk M."/>
            <person name="Tang J."/>
            <person name="Witsenboer H."/>
            <person name="Zhao S."/>
            <person name="Li Z."/>
            <person name="Zhang A."/>
            <person name="Wang D."/>
            <person name="Liang C."/>
        </authorList>
    </citation>
    <scope>NUCLEOTIDE SEQUENCE [LARGE SCALE GENOMIC DNA]</scope>
    <source>
        <strain evidence="3">cv. G1812</strain>
    </source>
</reference>
<dbReference type="PANTHER" id="PTHR47186:SF62">
    <property type="entry name" value="OS04G0325300 PROTEIN"/>
    <property type="match status" value="1"/>
</dbReference>
<dbReference type="InterPro" id="IPR032675">
    <property type="entry name" value="LRR_dom_sf"/>
</dbReference>
<dbReference type="PANTHER" id="PTHR47186">
    <property type="entry name" value="LEUCINE-RICH REPEAT-CONTAINING PROTEIN 57"/>
    <property type="match status" value="1"/>
</dbReference>
<dbReference type="SUPFAM" id="SSF52058">
    <property type="entry name" value="L domain-like"/>
    <property type="match status" value="1"/>
</dbReference>
<dbReference type="Gene3D" id="3.80.10.10">
    <property type="entry name" value="Ribonuclease Inhibitor"/>
    <property type="match status" value="1"/>
</dbReference>
<evidence type="ECO:0000313" key="3">
    <source>
        <dbReference type="EnsemblPlants" id="TuG1812G0700005544.01.T01"/>
    </source>
</evidence>